<gene>
    <name evidence="2" type="ORF">Ptr86124_002077</name>
</gene>
<proteinExistence type="predicted"/>
<dbReference type="AlphaFoldDB" id="A0A922NQT6"/>
<dbReference type="Proteomes" id="UP000249757">
    <property type="component" value="Unassembled WGS sequence"/>
</dbReference>
<feature type="compositionally biased region" description="Low complexity" evidence="1">
    <location>
        <begin position="44"/>
        <end position="67"/>
    </location>
</feature>
<protein>
    <submittedName>
        <fullName evidence="2">Uncharacterized protein</fullName>
    </submittedName>
</protein>
<accession>A0A922NQT6</accession>
<feature type="compositionally biased region" description="Basic and acidic residues" evidence="1">
    <location>
        <begin position="9"/>
        <end position="19"/>
    </location>
</feature>
<organism evidence="2 3">
    <name type="scientific">Pyrenophora tritici-repentis</name>
    <dbReference type="NCBI Taxonomy" id="45151"/>
    <lineage>
        <taxon>Eukaryota</taxon>
        <taxon>Fungi</taxon>
        <taxon>Dikarya</taxon>
        <taxon>Ascomycota</taxon>
        <taxon>Pezizomycotina</taxon>
        <taxon>Dothideomycetes</taxon>
        <taxon>Pleosporomycetidae</taxon>
        <taxon>Pleosporales</taxon>
        <taxon>Pleosporineae</taxon>
        <taxon>Pleosporaceae</taxon>
        <taxon>Pyrenophora</taxon>
    </lineage>
</organism>
<evidence type="ECO:0000313" key="2">
    <source>
        <dbReference type="EMBL" id="KAI1518949.1"/>
    </source>
</evidence>
<dbReference type="OrthoDB" id="3795337at2759"/>
<dbReference type="EMBL" id="NRDI02000002">
    <property type="protein sequence ID" value="KAI1518949.1"/>
    <property type="molecule type" value="Genomic_DNA"/>
</dbReference>
<evidence type="ECO:0000256" key="1">
    <source>
        <dbReference type="SAM" id="MobiDB-lite"/>
    </source>
</evidence>
<sequence>MSSSQMYTQDRDGGRRSDLTVRVPANTSFEVPATQGPTGGPTGSAGSAQTDSPCSSGSSLSQLGRQPAPGQDHAAQQPPTTPCRAHVTSSASQFTSPPFSRGQAAQNYGGSPHMLTPKRVSELQSPHRQRSSSNASQMSNSPRRPSFTSSLRSPSMVNQIDPFNTTSLSGVPEHLAVSGLAFRQGQHDHGSSRNRIPPNPFASQFDQLWAEYYRLGAVQGGPPAALPSSTSPSHENFAWTVLINTETQDLEHPNGSYDMDYARSICIMGLKCMRELIQVVCKRNNDWRKIVCDVPAPLQQAITHFPDLCAKYKDLKQEAREALGGGIPLGYNADR</sequence>
<keyword evidence="3" id="KW-1185">Reference proteome</keyword>
<feature type="compositionally biased region" description="Polar residues" evidence="1">
    <location>
        <begin position="142"/>
        <end position="165"/>
    </location>
</feature>
<comment type="caution">
    <text evidence="2">The sequence shown here is derived from an EMBL/GenBank/DDBJ whole genome shotgun (WGS) entry which is preliminary data.</text>
</comment>
<reference evidence="3" key="1">
    <citation type="journal article" date="2022" name="Microb. Genom.">
        <title>A global pangenome for the wheat fungal pathogen Pyrenophora tritici-repentis and prediction of effector protein structural homology.</title>
        <authorList>
            <person name="Moolhuijzen P.M."/>
            <person name="See P.T."/>
            <person name="Shi G."/>
            <person name="Powell H.R."/>
            <person name="Cockram J."/>
            <person name="Jorgensen L.N."/>
            <person name="Benslimane H."/>
            <person name="Strelkov S.E."/>
            <person name="Turner J."/>
            <person name="Liu Z."/>
            <person name="Moffat C.S."/>
        </authorList>
    </citation>
    <scope>NUCLEOTIDE SEQUENCE [LARGE SCALE GENOMIC DNA]</scope>
</reference>
<feature type="compositionally biased region" description="Polar residues" evidence="1">
    <location>
        <begin position="87"/>
        <end position="109"/>
    </location>
</feature>
<evidence type="ECO:0000313" key="3">
    <source>
        <dbReference type="Proteomes" id="UP000249757"/>
    </source>
</evidence>
<feature type="compositionally biased region" description="Low complexity" evidence="1">
    <location>
        <begin position="131"/>
        <end position="141"/>
    </location>
</feature>
<name>A0A922NQT6_9PLEO</name>
<feature type="region of interest" description="Disordered" evidence="1">
    <location>
        <begin position="1"/>
        <end position="165"/>
    </location>
</feature>